<dbReference type="Pfam" id="PF00158">
    <property type="entry name" value="Sigma54_activat"/>
    <property type="match status" value="1"/>
</dbReference>
<dbReference type="GO" id="GO:0006355">
    <property type="term" value="P:regulation of DNA-templated transcription"/>
    <property type="evidence" value="ECO:0007669"/>
    <property type="project" value="InterPro"/>
</dbReference>
<dbReference type="PANTHER" id="PTHR32071:SF122">
    <property type="entry name" value="SIGMA FACTOR"/>
    <property type="match status" value="1"/>
</dbReference>
<feature type="non-terminal residue" evidence="4">
    <location>
        <position position="292"/>
    </location>
</feature>
<dbReference type="CDD" id="cd00009">
    <property type="entry name" value="AAA"/>
    <property type="match status" value="1"/>
</dbReference>
<comment type="caution">
    <text evidence="4">The sequence shown here is derived from an EMBL/GenBank/DDBJ whole genome shotgun (WGS) entry which is preliminary data.</text>
</comment>
<sequence>MRRAFQHIFRYLIGGSMAAARLRAMVWQSIFTHDMRRYRRTLYTHMGDFTTLITGPSGTGKELVAQAIGLSRYIPFDVATLTFRASFAGSFHALNLSALPSTLIESELFGHRRGAFTGAVQDRQGWLEVCQAYGTVFLDEIGDLEPAMQVKLLRVLQTRMFQPVGDTTSRHFRGKLVAATNRDLAEAMQQGHFREDLYYRLCSDIIVTPSLAEQLQESPEVLRALLLFLAQRLVGDDAAALAQEVEAWILAHLGPDYAWPGNIRELEQCLRNVVIRQDYRPTRQRQRGAQAR</sequence>
<dbReference type="PROSITE" id="PS50045">
    <property type="entry name" value="SIGMA54_INTERACT_4"/>
    <property type="match status" value="1"/>
</dbReference>
<dbReference type="InterPro" id="IPR003593">
    <property type="entry name" value="AAA+_ATPase"/>
</dbReference>
<feature type="domain" description="Sigma-54 factor interaction" evidence="3">
    <location>
        <begin position="12"/>
        <end position="275"/>
    </location>
</feature>
<dbReference type="InterPro" id="IPR002078">
    <property type="entry name" value="Sigma_54_int"/>
</dbReference>
<dbReference type="Proteomes" id="UP000712673">
    <property type="component" value="Unassembled WGS sequence"/>
</dbReference>
<dbReference type="SMART" id="SM00382">
    <property type="entry name" value="AAA"/>
    <property type="match status" value="1"/>
</dbReference>
<proteinExistence type="predicted"/>
<evidence type="ECO:0000259" key="3">
    <source>
        <dbReference type="PROSITE" id="PS50045"/>
    </source>
</evidence>
<dbReference type="PANTHER" id="PTHR32071">
    <property type="entry name" value="TRANSCRIPTIONAL REGULATORY PROTEIN"/>
    <property type="match status" value="1"/>
</dbReference>
<accession>A0A938B6Y3</accession>
<keyword evidence="1" id="KW-0547">Nucleotide-binding</keyword>
<dbReference type="Gene3D" id="3.40.50.300">
    <property type="entry name" value="P-loop containing nucleotide triphosphate hydrolases"/>
    <property type="match status" value="1"/>
</dbReference>
<reference evidence="4" key="1">
    <citation type="submission" date="2019-03" db="EMBL/GenBank/DDBJ databases">
        <title>Lake Tanganyika Metagenome-Assembled Genomes (MAGs).</title>
        <authorList>
            <person name="Tran P."/>
        </authorList>
    </citation>
    <scope>NUCLEOTIDE SEQUENCE</scope>
    <source>
        <strain evidence="4">K_DeepCast_65m_m2_066</strain>
    </source>
</reference>
<evidence type="ECO:0000313" key="5">
    <source>
        <dbReference type="Proteomes" id="UP000712673"/>
    </source>
</evidence>
<name>A0A938B6Y3_UNCTE</name>
<organism evidence="4 5">
    <name type="scientific">Tectimicrobiota bacterium</name>
    <dbReference type="NCBI Taxonomy" id="2528274"/>
    <lineage>
        <taxon>Bacteria</taxon>
        <taxon>Pseudomonadati</taxon>
        <taxon>Nitrospinota/Tectimicrobiota group</taxon>
        <taxon>Candidatus Tectimicrobiota</taxon>
    </lineage>
</organism>
<dbReference type="GO" id="GO:0005524">
    <property type="term" value="F:ATP binding"/>
    <property type="evidence" value="ECO:0007669"/>
    <property type="project" value="UniProtKB-KW"/>
</dbReference>
<dbReference type="SUPFAM" id="SSF52540">
    <property type="entry name" value="P-loop containing nucleoside triphosphate hydrolases"/>
    <property type="match status" value="1"/>
</dbReference>
<evidence type="ECO:0000256" key="2">
    <source>
        <dbReference type="ARBA" id="ARBA00022840"/>
    </source>
</evidence>
<dbReference type="InterPro" id="IPR027417">
    <property type="entry name" value="P-loop_NTPase"/>
</dbReference>
<dbReference type="EMBL" id="VGLS01001233">
    <property type="protein sequence ID" value="MBM3227173.1"/>
    <property type="molecule type" value="Genomic_DNA"/>
</dbReference>
<dbReference type="AlphaFoldDB" id="A0A938B6Y3"/>
<dbReference type="Gene3D" id="1.10.8.60">
    <property type="match status" value="1"/>
</dbReference>
<keyword evidence="2" id="KW-0067">ATP-binding</keyword>
<gene>
    <name evidence="4" type="ORF">FJZ47_25690</name>
</gene>
<evidence type="ECO:0000256" key="1">
    <source>
        <dbReference type="ARBA" id="ARBA00022741"/>
    </source>
</evidence>
<evidence type="ECO:0000313" key="4">
    <source>
        <dbReference type="EMBL" id="MBM3227173.1"/>
    </source>
</evidence>
<protein>
    <submittedName>
        <fullName evidence="4">Sigma-54 factor interaction domain-containing protein</fullName>
    </submittedName>
</protein>